<dbReference type="GO" id="GO:0006620">
    <property type="term" value="P:post-translational protein targeting to endoplasmic reticulum membrane"/>
    <property type="evidence" value="ECO:0007669"/>
    <property type="project" value="TreeGrafter"/>
</dbReference>
<dbReference type="InterPro" id="IPR019734">
    <property type="entry name" value="TPR_rpt"/>
</dbReference>
<gene>
    <name evidence="7" type="ORF">GpartN1_g693.t1</name>
</gene>
<feature type="domain" description="SGTA homodimerisation" evidence="6">
    <location>
        <begin position="13"/>
        <end position="67"/>
    </location>
</feature>
<dbReference type="InterPro" id="IPR011990">
    <property type="entry name" value="TPR-like_helical_dom_sf"/>
</dbReference>
<dbReference type="Gene3D" id="1.20.5.420">
    <property type="entry name" value="Immunoglobulin FC, subunit C"/>
    <property type="match status" value="1"/>
</dbReference>
<name>A0A9C7UMS3_9RHOD</name>
<evidence type="ECO:0000256" key="5">
    <source>
        <dbReference type="SAM" id="MobiDB-lite"/>
    </source>
</evidence>
<keyword evidence="3 4" id="KW-0802">TPR repeat</keyword>
<dbReference type="Proteomes" id="UP001061958">
    <property type="component" value="Unassembled WGS sequence"/>
</dbReference>
<comment type="similarity">
    <text evidence="1">Belongs to the SGT family.</text>
</comment>
<dbReference type="PROSITE" id="PS50005">
    <property type="entry name" value="TPR"/>
    <property type="match status" value="2"/>
</dbReference>
<organism evidence="7 8">
    <name type="scientific">Galdieria partita</name>
    <dbReference type="NCBI Taxonomy" id="83374"/>
    <lineage>
        <taxon>Eukaryota</taxon>
        <taxon>Rhodophyta</taxon>
        <taxon>Bangiophyceae</taxon>
        <taxon>Galdieriales</taxon>
        <taxon>Galdieriaceae</taxon>
        <taxon>Galdieria</taxon>
    </lineage>
</organism>
<evidence type="ECO:0000256" key="4">
    <source>
        <dbReference type="PROSITE-ProRule" id="PRU00339"/>
    </source>
</evidence>
<feature type="region of interest" description="Disordered" evidence="5">
    <location>
        <begin position="132"/>
        <end position="164"/>
    </location>
</feature>
<dbReference type="GO" id="GO:0060090">
    <property type="term" value="F:molecular adaptor activity"/>
    <property type="evidence" value="ECO:0007669"/>
    <property type="project" value="TreeGrafter"/>
</dbReference>
<sequence length="427" mass="48223">MTSHSRDTNELLIHSIIELLEREKKASVDKGEQLEVAIQCISEAYGLENSDGTRRTVELPHRLEDVFQRGLNSMHSTENDVLNKSKSEEYLAGFDSFLETLRRTNYFQGVEPGTEEYEQRVHKAKEKFLRKFGAKGTGTSRRDSSPSLSQRKEGSFQDNKKEQAEDLKLQGNEYMRQGKYREALEKYSAAIQLDPLNAVFYSNRAAAKTHLNMLSSAIDDCRQAISLNPTFVRPRERLASAYYEAGMLEEALKTAKEVLEIEPENARMAEILELVKKRNPSNSTSSDNNNPNQLFQSLLQNPQLMQAASSILQSGGMQQMFSQMRTGESNNNHNISETAENSESGNTNEQQAATENNDNMANIFENLQRSPLFEQLNSNPHLRTAMESIERDPNNIMSLLNNPEVMNAAMQSFQSLFGNSNSSSPNR</sequence>
<dbReference type="SUPFAM" id="SSF48452">
    <property type="entry name" value="TPR-like"/>
    <property type="match status" value="1"/>
</dbReference>
<dbReference type="EMBL" id="BQMJ01000005">
    <property type="protein sequence ID" value="GJQ08902.1"/>
    <property type="molecule type" value="Genomic_DNA"/>
</dbReference>
<feature type="repeat" description="TPR" evidence="4">
    <location>
        <begin position="164"/>
        <end position="197"/>
    </location>
</feature>
<evidence type="ECO:0000256" key="1">
    <source>
        <dbReference type="ARBA" id="ARBA00008175"/>
    </source>
</evidence>
<protein>
    <recommendedName>
        <fullName evidence="6">SGTA homodimerisation domain-containing protein</fullName>
    </recommendedName>
</protein>
<dbReference type="Gene3D" id="1.25.40.10">
    <property type="entry name" value="Tetratricopeptide repeat domain"/>
    <property type="match status" value="1"/>
</dbReference>
<dbReference type="GO" id="GO:0072380">
    <property type="term" value="C:TRC complex"/>
    <property type="evidence" value="ECO:0007669"/>
    <property type="project" value="TreeGrafter"/>
</dbReference>
<dbReference type="InterPro" id="IPR047150">
    <property type="entry name" value="SGT"/>
</dbReference>
<dbReference type="SMART" id="SM00028">
    <property type="entry name" value="TPR"/>
    <property type="match status" value="3"/>
</dbReference>
<feature type="compositionally biased region" description="Basic and acidic residues" evidence="5">
    <location>
        <begin position="140"/>
        <end position="164"/>
    </location>
</feature>
<dbReference type="OrthoDB" id="6032at2759"/>
<dbReference type="PANTHER" id="PTHR45831">
    <property type="entry name" value="LD24721P"/>
    <property type="match status" value="1"/>
</dbReference>
<dbReference type="InterPro" id="IPR032374">
    <property type="entry name" value="SGTA_dimer"/>
</dbReference>
<keyword evidence="8" id="KW-1185">Reference proteome</keyword>
<reference evidence="7" key="2">
    <citation type="submission" date="2022-01" db="EMBL/GenBank/DDBJ databases">
        <authorList>
            <person name="Hirooka S."/>
            <person name="Miyagishima S.Y."/>
        </authorList>
    </citation>
    <scope>NUCLEOTIDE SEQUENCE</scope>
    <source>
        <strain evidence="7">NBRC 102759</strain>
    </source>
</reference>
<evidence type="ECO:0000259" key="6">
    <source>
        <dbReference type="Pfam" id="PF16546"/>
    </source>
</evidence>
<proteinExistence type="inferred from homology"/>
<dbReference type="Pfam" id="PF14559">
    <property type="entry name" value="TPR_19"/>
    <property type="match status" value="1"/>
</dbReference>
<dbReference type="Gene3D" id="1.10.260.100">
    <property type="match status" value="1"/>
</dbReference>
<dbReference type="PROSITE" id="PS50293">
    <property type="entry name" value="TPR_REGION"/>
    <property type="match status" value="1"/>
</dbReference>
<dbReference type="Pfam" id="PF13414">
    <property type="entry name" value="TPR_11"/>
    <property type="match status" value="1"/>
</dbReference>
<evidence type="ECO:0000256" key="3">
    <source>
        <dbReference type="ARBA" id="ARBA00022803"/>
    </source>
</evidence>
<comment type="caution">
    <text evidence="7">The sequence shown here is derived from an EMBL/GenBank/DDBJ whole genome shotgun (WGS) entry which is preliminary data.</text>
</comment>
<dbReference type="AlphaFoldDB" id="A0A9C7UMS3"/>
<dbReference type="PANTHER" id="PTHR45831:SF2">
    <property type="entry name" value="LD24721P"/>
    <property type="match status" value="1"/>
</dbReference>
<feature type="repeat" description="TPR" evidence="4">
    <location>
        <begin position="232"/>
        <end position="265"/>
    </location>
</feature>
<dbReference type="GO" id="GO:0016020">
    <property type="term" value="C:membrane"/>
    <property type="evidence" value="ECO:0007669"/>
    <property type="project" value="TreeGrafter"/>
</dbReference>
<evidence type="ECO:0000256" key="2">
    <source>
        <dbReference type="ARBA" id="ARBA00022737"/>
    </source>
</evidence>
<evidence type="ECO:0000313" key="8">
    <source>
        <dbReference type="Proteomes" id="UP001061958"/>
    </source>
</evidence>
<reference evidence="7" key="1">
    <citation type="journal article" date="2022" name="Proc. Natl. Acad. Sci. U.S.A.">
        <title>Life cycle and functional genomics of the unicellular red alga Galdieria for elucidating algal and plant evolution and industrial use.</title>
        <authorList>
            <person name="Hirooka S."/>
            <person name="Itabashi T."/>
            <person name="Ichinose T.M."/>
            <person name="Onuma R."/>
            <person name="Fujiwara T."/>
            <person name="Yamashita S."/>
            <person name="Jong L.W."/>
            <person name="Tomita R."/>
            <person name="Iwane A.H."/>
            <person name="Miyagishima S.Y."/>
        </authorList>
    </citation>
    <scope>NUCLEOTIDE SEQUENCE</scope>
    <source>
        <strain evidence="7">NBRC 102759</strain>
    </source>
</reference>
<feature type="region of interest" description="Disordered" evidence="5">
    <location>
        <begin position="327"/>
        <end position="351"/>
    </location>
</feature>
<evidence type="ECO:0000313" key="7">
    <source>
        <dbReference type="EMBL" id="GJQ08902.1"/>
    </source>
</evidence>
<dbReference type="Pfam" id="PF16546">
    <property type="entry name" value="SGTA_dimer"/>
    <property type="match status" value="1"/>
</dbReference>
<keyword evidence="2" id="KW-0677">Repeat</keyword>
<accession>A0A9C7UMS3</accession>